<dbReference type="AlphaFoldDB" id="A0A6A4HSS9"/>
<dbReference type="EMBL" id="ML769448">
    <property type="protein sequence ID" value="KAE9401196.1"/>
    <property type="molecule type" value="Genomic_DNA"/>
</dbReference>
<dbReference type="SUPFAM" id="SSF52540">
    <property type="entry name" value="P-loop containing nucleoside triphosphate hydrolases"/>
    <property type="match status" value="1"/>
</dbReference>
<dbReference type="Gene3D" id="3.40.50.300">
    <property type="entry name" value="P-loop containing nucleotide triphosphate hydrolases"/>
    <property type="match status" value="1"/>
</dbReference>
<evidence type="ECO:0000313" key="2">
    <source>
        <dbReference type="Proteomes" id="UP000799118"/>
    </source>
</evidence>
<organism evidence="1 2">
    <name type="scientific">Gymnopus androsaceus JB14</name>
    <dbReference type="NCBI Taxonomy" id="1447944"/>
    <lineage>
        <taxon>Eukaryota</taxon>
        <taxon>Fungi</taxon>
        <taxon>Dikarya</taxon>
        <taxon>Basidiomycota</taxon>
        <taxon>Agaricomycotina</taxon>
        <taxon>Agaricomycetes</taxon>
        <taxon>Agaricomycetidae</taxon>
        <taxon>Agaricales</taxon>
        <taxon>Marasmiineae</taxon>
        <taxon>Omphalotaceae</taxon>
        <taxon>Gymnopus</taxon>
    </lineage>
</organism>
<dbReference type="Gene3D" id="1.25.40.10">
    <property type="entry name" value="Tetratricopeptide repeat domain"/>
    <property type="match status" value="1"/>
</dbReference>
<reference evidence="1" key="1">
    <citation type="journal article" date="2019" name="Environ. Microbiol.">
        <title>Fungal ecological strategies reflected in gene transcription - a case study of two litter decomposers.</title>
        <authorList>
            <person name="Barbi F."/>
            <person name="Kohler A."/>
            <person name="Barry K."/>
            <person name="Baskaran P."/>
            <person name="Daum C."/>
            <person name="Fauchery L."/>
            <person name="Ihrmark K."/>
            <person name="Kuo A."/>
            <person name="LaButti K."/>
            <person name="Lipzen A."/>
            <person name="Morin E."/>
            <person name="Grigoriev I.V."/>
            <person name="Henrissat B."/>
            <person name="Lindahl B."/>
            <person name="Martin F."/>
        </authorList>
    </citation>
    <scope>NUCLEOTIDE SEQUENCE</scope>
    <source>
        <strain evidence="1">JB14</strain>
    </source>
</reference>
<accession>A0A6A4HSS9</accession>
<keyword evidence="2" id="KW-1185">Reference proteome</keyword>
<dbReference type="InterPro" id="IPR011990">
    <property type="entry name" value="TPR-like_helical_dom_sf"/>
</dbReference>
<protein>
    <submittedName>
        <fullName evidence="1">Uncharacterized protein</fullName>
    </submittedName>
</protein>
<gene>
    <name evidence="1" type="ORF">BT96DRAFT_1093326</name>
</gene>
<dbReference type="InterPro" id="IPR027417">
    <property type="entry name" value="P-loop_NTPase"/>
</dbReference>
<name>A0A6A4HSS9_9AGAR</name>
<sequence length="518" mass="58037">MKEVSAWFNTLNWFFEWLWVQLTPGLGLAAVYKTIVVEILAHTITVLAEAIQTISNDRGGLKGKLQCGLCILIVVFKGIYFRTLFKGPEMSKALDHLQKLTEQEMKITIAGTSAKADQIYEKVTWVFPLPSNTFTGRRVLVEEVKSKLAKGGQIIALIGPGGSEKTQIALKVVEGIVSIEPMLFHYKFFIDASTQDGLKSTFKSISKFFGISETMQDVLCWLSSQRHKWLLVFGNVDDGALGLRNYIPQNYIQGSVIITNHNSGLRTLAPECFYSIAELEEEDAIELLLKYSGLQNNENHHASASKIADKLGCLALAVSTAGSYILQSFCTLEDYLVQFEEHQLEFMRQATSEVGSYNHTLCSFLHYTNIPIEIFSKAAENLNQDTVLPGEDEIIPNIAQSVKSFLGQHLTSSGWWDSFKFGILLNEIASYSLLSIQVGGKNALLLRFHSLFHQCAKDIIYFPVQFHQDAQRAVWKEVGNFQQAQVLSIRIFEKTQKLLGKQHPDTLHAMGNLASTYC</sequence>
<dbReference type="PANTHER" id="PTHR35205:SF1">
    <property type="entry name" value="ZU5 DOMAIN-CONTAINING PROTEIN"/>
    <property type="match status" value="1"/>
</dbReference>
<dbReference type="PANTHER" id="PTHR35205">
    <property type="entry name" value="NB-ARC AND TPR DOMAIN PROTEIN"/>
    <property type="match status" value="1"/>
</dbReference>
<dbReference type="OrthoDB" id="2941463at2759"/>
<proteinExistence type="predicted"/>
<dbReference type="GO" id="GO:0043531">
    <property type="term" value="F:ADP binding"/>
    <property type="evidence" value="ECO:0007669"/>
    <property type="project" value="InterPro"/>
</dbReference>
<evidence type="ECO:0000313" key="1">
    <source>
        <dbReference type="EMBL" id="KAE9401196.1"/>
    </source>
</evidence>
<dbReference type="Proteomes" id="UP000799118">
    <property type="component" value="Unassembled WGS sequence"/>
</dbReference>